<feature type="transmembrane region" description="Helical" evidence="1">
    <location>
        <begin position="6"/>
        <end position="23"/>
    </location>
</feature>
<evidence type="ECO:0000256" key="1">
    <source>
        <dbReference type="SAM" id="Phobius"/>
    </source>
</evidence>
<dbReference type="NCBIfam" id="TIGR00847">
    <property type="entry name" value="ccoS"/>
    <property type="match status" value="1"/>
</dbReference>
<dbReference type="Pfam" id="PF03597">
    <property type="entry name" value="FixS"/>
    <property type="match status" value="1"/>
</dbReference>
<dbReference type="PANTHER" id="PTHR41532:SF1">
    <property type="entry name" value="FIXS PROTEIN"/>
    <property type="match status" value="1"/>
</dbReference>
<keyword evidence="1" id="KW-0472">Membrane</keyword>
<organism evidence="2 3">
    <name type="scientific">Algoriphagus aquatilis</name>
    <dbReference type="NCBI Taxonomy" id="490186"/>
    <lineage>
        <taxon>Bacteria</taxon>
        <taxon>Pseudomonadati</taxon>
        <taxon>Bacteroidota</taxon>
        <taxon>Cytophagia</taxon>
        <taxon>Cytophagales</taxon>
        <taxon>Cyclobacteriaceae</taxon>
        <taxon>Algoriphagus</taxon>
    </lineage>
</organism>
<keyword evidence="1" id="KW-1133">Transmembrane helix</keyword>
<comment type="caution">
    <text evidence="2">The sequence shown here is derived from an EMBL/GenBank/DDBJ whole genome shotgun (WGS) entry which is preliminary data.</text>
</comment>
<protein>
    <submittedName>
        <fullName evidence="2">Cbb3-type cytochrome oxidase assembly protein CcoS</fullName>
    </submittedName>
</protein>
<keyword evidence="1" id="KW-0812">Transmembrane</keyword>
<gene>
    <name evidence="2" type="primary">ccoS</name>
    <name evidence="2" type="ORF">ACFPIK_17205</name>
</gene>
<dbReference type="Proteomes" id="UP001596163">
    <property type="component" value="Unassembled WGS sequence"/>
</dbReference>
<sequence length="62" mass="7184">MEVIFVLIAVSLVLAVTFLVLFFRAMKDGQFDDSYTPSVRILFENQPKKIIKDQPKKSKSYE</sequence>
<dbReference type="PANTHER" id="PTHR41532">
    <property type="entry name" value="FIXS PROTEIN"/>
    <property type="match status" value="1"/>
</dbReference>
<keyword evidence="3" id="KW-1185">Reference proteome</keyword>
<evidence type="ECO:0000313" key="2">
    <source>
        <dbReference type="EMBL" id="MFC5193515.1"/>
    </source>
</evidence>
<evidence type="ECO:0000313" key="3">
    <source>
        <dbReference type="Proteomes" id="UP001596163"/>
    </source>
</evidence>
<reference evidence="3" key="1">
    <citation type="journal article" date="2019" name="Int. J. Syst. Evol. Microbiol.">
        <title>The Global Catalogue of Microorganisms (GCM) 10K type strain sequencing project: providing services to taxonomists for standard genome sequencing and annotation.</title>
        <authorList>
            <consortium name="The Broad Institute Genomics Platform"/>
            <consortium name="The Broad Institute Genome Sequencing Center for Infectious Disease"/>
            <person name="Wu L."/>
            <person name="Ma J."/>
        </authorList>
    </citation>
    <scope>NUCLEOTIDE SEQUENCE [LARGE SCALE GENOMIC DNA]</scope>
    <source>
        <strain evidence="3">CGMCC 1.7030</strain>
    </source>
</reference>
<name>A0ABW0C1K9_9BACT</name>
<dbReference type="EMBL" id="JBHSKS010000020">
    <property type="protein sequence ID" value="MFC5193515.1"/>
    <property type="molecule type" value="Genomic_DNA"/>
</dbReference>
<dbReference type="RefSeq" id="WP_187177780.1">
    <property type="nucleotide sequence ID" value="NZ_JBHSKS010000020.1"/>
</dbReference>
<accession>A0ABW0C1K9</accession>
<dbReference type="InterPro" id="IPR004714">
    <property type="entry name" value="Cyt_oxidase_maturation_cbb3"/>
</dbReference>
<proteinExistence type="predicted"/>